<evidence type="ECO:0000313" key="7">
    <source>
        <dbReference type="Proteomes" id="UP000229095"/>
    </source>
</evidence>
<dbReference type="Gene3D" id="1.10.10.10">
    <property type="entry name" value="Winged helix-like DNA-binding domain superfamily/Winged helix DNA-binding domain"/>
    <property type="match status" value="1"/>
</dbReference>
<accession>A0A2M9H8E4</accession>
<dbReference type="SUPFAM" id="SSF53850">
    <property type="entry name" value="Periplasmic binding protein-like II"/>
    <property type="match status" value="1"/>
</dbReference>
<evidence type="ECO:0000256" key="2">
    <source>
        <dbReference type="ARBA" id="ARBA00023015"/>
    </source>
</evidence>
<evidence type="ECO:0000256" key="1">
    <source>
        <dbReference type="ARBA" id="ARBA00009437"/>
    </source>
</evidence>
<evidence type="ECO:0000256" key="4">
    <source>
        <dbReference type="ARBA" id="ARBA00023163"/>
    </source>
</evidence>
<dbReference type="SUPFAM" id="SSF46785">
    <property type="entry name" value="Winged helix' DNA-binding domain"/>
    <property type="match status" value="1"/>
</dbReference>
<dbReference type="InterPro" id="IPR036390">
    <property type="entry name" value="WH_DNA-bd_sf"/>
</dbReference>
<dbReference type="Pfam" id="PF00126">
    <property type="entry name" value="HTH_1"/>
    <property type="match status" value="1"/>
</dbReference>
<keyword evidence="2" id="KW-0805">Transcription regulation</keyword>
<dbReference type="InterPro" id="IPR050950">
    <property type="entry name" value="HTH-type_LysR_regulators"/>
</dbReference>
<dbReference type="RefSeq" id="WP_100511169.1">
    <property type="nucleotide sequence ID" value="NZ_PEBI01000003.1"/>
</dbReference>
<dbReference type="PANTHER" id="PTHR30419">
    <property type="entry name" value="HTH-TYPE TRANSCRIPTIONAL REGULATOR YBHD"/>
    <property type="match status" value="1"/>
</dbReference>
<dbReference type="Gene3D" id="3.40.190.290">
    <property type="match status" value="1"/>
</dbReference>
<dbReference type="InterPro" id="IPR000847">
    <property type="entry name" value="LysR_HTH_N"/>
</dbReference>
<dbReference type="InterPro" id="IPR036388">
    <property type="entry name" value="WH-like_DNA-bd_sf"/>
</dbReference>
<feature type="domain" description="HTH lysR-type" evidence="5">
    <location>
        <begin position="1"/>
        <end position="58"/>
    </location>
</feature>
<comment type="similarity">
    <text evidence="1">Belongs to the LysR transcriptional regulatory family.</text>
</comment>
<sequence length="315" mass="34247">MTVTQLQAFYYAATLESFTAAADYLGMTQPTVSELVRKIESTYGLPLFVRGGRRLVPTTAGRTLLPWAKRLLDGMLGAETAMNALLTGEGGTVSFGILRNAGYYGLSGLAAVFCRAHPNVHLRLVGQNSFEVADAVRDGELEGGLLCLPVPSDGLEIVPLMRQQIVWASSKPERCAKPMRVEDIPKEPLILYDAHHGWHDPSRRQLAQQAQMRGVTLEPIIEIETVGAAVDLVAHGLGDTILPRAVTMDKDFPTSIHTTAFEKPIYDTFALVTRKGWELSPMAGYIADLAVSMLLSTAVTRDEILYDGPVKPLAA</sequence>
<dbReference type="PRINTS" id="PR00039">
    <property type="entry name" value="HTHLYSR"/>
</dbReference>
<dbReference type="InterPro" id="IPR005119">
    <property type="entry name" value="LysR_subst-bd"/>
</dbReference>
<dbReference type="AlphaFoldDB" id="A0A2M9H8E4"/>
<evidence type="ECO:0000313" key="6">
    <source>
        <dbReference type="EMBL" id="PJM73066.1"/>
    </source>
</evidence>
<proteinExistence type="inferred from homology"/>
<keyword evidence="4" id="KW-0804">Transcription</keyword>
<protein>
    <submittedName>
        <fullName evidence="6">LysR family transcriptional regulator</fullName>
    </submittedName>
</protein>
<dbReference type="CDD" id="cd05466">
    <property type="entry name" value="PBP2_LTTR_substrate"/>
    <property type="match status" value="1"/>
</dbReference>
<reference evidence="6 7" key="1">
    <citation type="submission" date="2017-10" db="EMBL/GenBank/DDBJ databases">
        <title>Draft genome sequences of strains TRE 1, TRE 9, TRE H and TRI 7, isolated from tamarins, belonging to four potential novel Bifidobacterium species.</title>
        <authorList>
            <person name="Mattarelli P."/>
            <person name="Modesto M."/>
            <person name="Puglisi E."/>
            <person name="Morelli L."/>
            <person name="Spezio C."/>
            <person name="Bonetti A."/>
            <person name="Sandri C."/>
        </authorList>
    </citation>
    <scope>NUCLEOTIDE SEQUENCE [LARGE SCALE GENOMIC DNA]</scope>
    <source>
        <strain evidence="7">TRE1</strain>
    </source>
</reference>
<dbReference type="Pfam" id="PF03466">
    <property type="entry name" value="LysR_substrate"/>
    <property type="match status" value="1"/>
</dbReference>
<dbReference type="GO" id="GO:0003700">
    <property type="term" value="F:DNA-binding transcription factor activity"/>
    <property type="evidence" value="ECO:0007669"/>
    <property type="project" value="InterPro"/>
</dbReference>
<dbReference type="GO" id="GO:0003677">
    <property type="term" value="F:DNA binding"/>
    <property type="evidence" value="ECO:0007669"/>
    <property type="project" value="UniProtKB-KW"/>
</dbReference>
<evidence type="ECO:0000259" key="5">
    <source>
        <dbReference type="PROSITE" id="PS50931"/>
    </source>
</evidence>
<evidence type="ECO:0000256" key="3">
    <source>
        <dbReference type="ARBA" id="ARBA00023125"/>
    </source>
</evidence>
<dbReference type="PROSITE" id="PS50931">
    <property type="entry name" value="HTH_LYSR"/>
    <property type="match status" value="1"/>
</dbReference>
<keyword evidence="7" id="KW-1185">Reference proteome</keyword>
<name>A0A2M9H8E4_9BIFI</name>
<dbReference type="GO" id="GO:0005829">
    <property type="term" value="C:cytosol"/>
    <property type="evidence" value="ECO:0007669"/>
    <property type="project" value="TreeGrafter"/>
</dbReference>
<dbReference type="Proteomes" id="UP000229095">
    <property type="component" value="Unassembled WGS sequence"/>
</dbReference>
<gene>
    <name evidence="6" type="ORF">CS006_07415</name>
</gene>
<dbReference type="EMBL" id="PEBI01000003">
    <property type="protein sequence ID" value="PJM73066.1"/>
    <property type="molecule type" value="Genomic_DNA"/>
</dbReference>
<dbReference type="OrthoDB" id="3636008at2"/>
<keyword evidence="3" id="KW-0238">DNA-binding</keyword>
<organism evidence="6 7">
    <name type="scientific">Bifidobacterium primatium</name>
    <dbReference type="NCBI Taxonomy" id="2045438"/>
    <lineage>
        <taxon>Bacteria</taxon>
        <taxon>Bacillati</taxon>
        <taxon>Actinomycetota</taxon>
        <taxon>Actinomycetes</taxon>
        <taxon>Bifidobacteriales</taxon>
        <taxon>Bifidobacteriaceae</taxon>
        <taxon>Bifidobacterium</taxon>
    </lineage>
</organism>
<comment type="caution">
    <text evidence="6">The sequence shown here is derived from an EMBL/GenBank/DDBJ whole genome shotgun (WGS) entry which is preliminary data.</text>
</comment>